<dbReference type="EMBL" id="BAAASL010000012">
    <property type="protein sequence ID" value="GAA2718823.1"/>
    <property type="molecule type" value="Genomic_DNA"/>
</dbReference>
<reference evidence="3" key="1">
    <citation type="journal article" date="2019" name="Int. J. Syst. Evol. Microbiol.">
        <title>The Global Catalogue of Microorganisms (GCM) 10K type strain sequencing project: providing services to taxonomists for standard genome sequencing and annotation.</title>
        <authorList>
            <consortium name="The Broad Institute Genomics Platform"/>
            <consortium name="The Broad Institute Genome Sequencing Center for Infectious Disease"/>
            <person name="Wu L."/>
            <person name="Ma J."/>
        </authorList>
    </citation>
    <scope>NUCLEOTIDE SEQUENCE [LARGE SCALE GENOMIC DNA]</scope>
    <source>
        <strain evidence="3">JCM 4542</strain>
    </source>
</reference>
<comment type="caution">
    <text evidence="2">The sequence shown here is derived from an EMBL/GenBank/DDBJ whole genome shotgun (WGS) entry which is preliminary data.</text>
</comment>
<evidence type="ECO:0000313" key="3">
    <source>
        <dbReference type="Proteomes" id="UP001500886"/>
    </source>
</evidence>
<proteinExistence type="predicted"/>
<evidence type="ECO:0000313" key="2">
    <source>
        <dbReference type="EMBL" id="GAA2718823.1"/>
    </source>
</evidence>
<dbReference type="Proteomes" id="UP001500886">
    <property type="component" value="Unassembled WGS sequence"/>
</dbReference>
<feature type="region of interest" description="Disordered" evidence="1">
    <location>
        <begin position="60"/>
        <end position="80"/>
    </location>
</feature>
<protein>
    <submittedName>
        <fullName evidence="2">Uncharacterized protein</fullName>
    </submittedName>
</protein>
<sequence length="153" mass="16212">MAAGSLWDTKDGPWGGEYVMVDPMSLEAVTTAVTAAAGAAGTEVGRRVWGSLADLARRTFGRGREDGTTTTEPVPLPLDPASPQETQALAAMLFGRMLHDEAMATEFRQWLESARAADISVAGDTVTVNNTVSGNARVRTLYQGQNINVTGTR</sequence>
<keyword evidence="3" id="KW-1185">Reference proteome</keyword>
<name>A0ABP6G8N4_9ACTN</name>
<organism evidence="2 3">
    <name type="scientific">Streptomyces luteosporeus</name>
    <dbReference type="NCBI Taxonomy" id="173856"/>
    <lineage>
        <taxon>Bacteria</taxon>
        <taxon>Bacillati</taxon>
        <taxon>Actinomycetota</taxon>
        <taxon>Actinomycetes</taxon>
        <taxon>Kitasatosporales</taxon>
        <taxon>Streptomycetaceae</taxon>
        <taxon>Streptomyces</taxon>
    </lineage>
</organism>
<gene>
    <name evidence="2" type="ORF">GCM10010315_35140</name>
</gene>
<accession>A0ABP6G8N4</accession>
<evidence type="ECO:0000256" key="1">
    <source>
        <dbReference type="SAM" id="MobiDB-lite"/>
    </source>
</evidence>